<dbReference type="PROSITE" id="PS01047">
    <property type="entry name" value="HMA_1"/>
    <property type="match status" value="1"/>
</dbReference>
<gene>
    <name evidence="25" type="ORF">pLG1-0168</name>
</gene>
<feature type="transmembrane region" description="Helical" evidence="23">
    <location>
        <begin position="767"/>
        <end position="789"/>
    </location>
</feature>
<feature type="transmembrane region" description="Helical" evidence="23">
    <location>
        <begin position="428"/>
        <end position="447"/>
    </location>
</feature>
<keyword evidence="17" id="KW-0186">Copper</keyword>
<keyword evidence="13 23" id="KW-0067">ATP-binding</keyword>
<feature type="transmembrane region" description="Helical" evidence="23">
    <location>
        <begin position="795"/>
        <end position="814"/>
    </location>
</feature>
<dbReference type="NCBIfam" id="TIGR01525">
    <property type="entry name" value="ATPase-IB_hvy"/>
    <property type="match status" value="1"/>
</dbReference>
<feature type="transmembrane region" description="Helical" evidence="23">
    <location>
        <begin position="243"/>
        <end position="267"/>
    </location>
</feature>
<dbReference type="GO" id="GO:0005886">
    <property type="term" value="C:plasma membrane"/>
    <property type="evidence" value="ECO:0007669"/>
    <property type="project" value="UniProtKB-SubCell"/>
</dbReference>
<name>E3USU5_ENTFC</name>
<dbReference type="GO" id="GO:0005524">
    <property type="term" value="F:ATP binding"/>
    <property type="evidence" value="ECO:0007669"/>
    <property type="project" value="UniProtKB-UniRule"/>
</dbReference>
<evidence type="ECO:0000256" key="21">
    <source>
        <dbReference type="ARBA" id="ARBA00033239"/>
    </source>
</evidence>
<comment type="catalytic activity">
    <reaction evidence="22">
        <text>Cu(+)(in) + ATP + H2O = Cu(+)(out) + ADP + phosphate + H(+)</text>
        <dbReference type="Rhea" id="RHEA:25792"/>
        <dbReference type="ChEBI" id="CHEBI:15377"/>
        <dbReference type="ChEBI" id="CHEBI:15378"/>
        <dbReference type="ChEBI" id="CHEBI:30616"/>
        <dbReference type="ChEBI" id="CHEBI:43474"/>
        <dbReference type="ChEBI" id="CHEBI:49552"/>
        <dbReference type="ChEBI" id="CHEBI:456216"/>
        <dbReference type="EC" id="7.2.2.8"/>
    </reaction>
</comment>
<dbReference type="Pfam" id="PF00403">
    <property type="entry name" value="HMA"/>
    <property type="match status" value="2"/>
</dbReference>
<evidence type="ECO:0000256" key="23">
    <source>
        <dbReference type="RuleBase" id="RU362081"/>
    </source>
</evidence>
<dbReference type="InterPro" id="IPR006122">
    <property type="entry name" value="HMA_Cu_ion-bd"/>
</dbReference>
<evidence type="ECO:0000256" key="15">
    <source>
        <dbReference type="ARBA" id="ARBA00022967"/>
    </source>
</evidence>
<evidence type="ECO:0000256" key="16">
    <source>
        <dbReference type="ARBA" id="ARBA00022989"/>
    </source>
</evidence>
<dbReference type="InterPro" id="IPR036163">
    <property type="entry name" value="HMA_dom_sf"/>
</dbReference>
<evidence type="ECO:0000256" key="17">
    <source>
        <dbReference type="ARBA" id="ARBA00023008"/>
    </source>
</evidence>
<dbReference type="GO" id="GO:0005507">
    <property type="term" value="F:copper ion binding"/>
    <property type="evidence" value="ECO:0007669"/>
    <property type="project" value="InterPro"/>
</dbReference>
<evidence type="ECO:0000256" key="13">
    <source>
        <dbReference type="ARBA" id="ARBA00022840"/>
    </source>
</evidence>
<evidence type="ECO:0000256" key="20">
    <source>
        <dbReference type="ARBA" id="ARBA00029719"/>
    </source>
</evidence>
<dbReference type="PANTHER" id="PTHR43520">
    <property type="entry name" value="ATP7, ISOFORM B"/>
    <property type="match status" value="1"/>
</dbReference>
<evidence type="ECO:0000256" key="4">
    <source>
        <dbReference type="ARBA" id="ARBA00015102"/>
    </source>
</evidence>
<dbReference type="GO" id="GO:0055070">
    <property type="term" value="P:copper ion homeostasis"/>
    <property type="evidence" value="ECO:0007669"/>
    <property type="project" value="TreeGrafter"/>
</dbReference>
<keyword evidence="11 23" id="KW-0547">Nucleotide-binding</keyword>
<dbReference type="AlphaFoldDB" id="E3USU5"/>
<dbReference type="SUPFAM" id="SSF56784">
    <property type="entry name" value="HAD-like"/>
    <property type="match status" value="1"/>
</dbReference>
<dbReference type="PROSITE" id="PS00154">
    <property type="entry name" value="ATPASE_E1_E2"/>
    <property type="match status" value="1"/>
</dbReference>
<dbReference type="Pfam" id="PF00122">
    <property type="entry name" value="E1-E2_ATPase"/>
    <property type="match status" value="1"/>
</dbReference>
<keyword evidence="10" id="KW-0677">Repeat</keyword>
<keyword evidence="16 23" id="KW-1133">Transmembrane helix</keyword>
<evidence type="ECO:0000256" key="1">
    <source>
        <dbReference type="ARBA" id="ARBA00004651"/>
    </source>
</evidence>
<evidence type="ECO:0000256" key="9">
    <source>
        <dbReference type="ARBA" id="ARBA00022723"/>
    </source>
</evidence>
<evidence type="ECO:0000256" key="3">
    <source>
        <dbReference type="ARBA" id="ARBA00012517"/>
    </source>
</evidence>
<feature type="transmembrane region" description="Helical" evidence="23">
    <location>
        <begin position="171"/>
        <end position="190"/>
    </location>
</feature>
<organism evidence="25">
    <name type="scientific">Enterococcus faecium</name>
    <name type="common">Streptococcus faecium</name>
    <dbReference type="NCBI Taxonomy" id="1352"/>
    <lineage>
        <taxon>Bacteria</taxon>
        <taxon>Bacillati</taxon>
        <taxon>Bacillota</taxon>
        <taxon>Bacilli</taxon>
        <taxon>Lactobacillales</taxon>
        <taxon>Enterococcaceae</taxon>
        <taxon>Enterococcus</taxon>
    </lineage>
</organism>
<evidence type="ECO:0000256" key="6">
    <source>
        <dbReference type="ARBA" id="ARBA00022475"/>
    </source>
</evidence>
<dbReference type="NCBIfam" id="TIGR01511">
    <property type="entry name" value="ATPase-IB1_Cu"/>
    <property type="match status" value="1"/>
</dbReference>
<keyword evidence="14" id="KW-0460">Magnesium</keyword>
<keyword evidence="19 23" id="KW-0472">Membrane</keyword>
<dbReference type="SUPFAM" id="SSF81665">
    <property type="entry name" value="Calcium ATPase, transmembrane domain M"/>
    <property type="match status" value="1"/>
</dbReference>
<accession>E3USU5</accession>
<dbReference type="EMBL" id="HM565189">
    <property type="protein sequence ID" value="ADO66922.1"/>
    <property type="molecule type" value="Genomic_DNA"/>
</dbReference>
<dbReference type="SUPFAM" id="SSF55008">
    <property type="entry name" value="HMA, heavy metal-associated domain"/>
    <property type="match status" value="2"/>
</dbReference>
<dbReference type="PROSITE" id="PS50846">
    <property type="entry name" value="HMA_2"/>
    <property type="match status" value="2"/>
</dbReference>
<feature type="domain" description="HMA" evidence="24">
    <location>
        <begin position="7"/>
        <end position="73"/>
    </location>
</feature>
<dbReference type="GO" id="GO:0043682">
    <property type="term" value="F:P-type divalent copper transporter activity"/>
    <property type="evidence" value="ECO:0007669"/>
    <property type="project" value="TreeGrafter"/>
</dbReference>
<dbReference type="SUPFAM" id="SSF81653">
    <property type="entry name" value="Calcium ATPase, transduction domain A"/>
    <property type="match status" value="1"/>
</dbReference>
<dbReference type="NCBIfam" id="TIGR00003">
    <property type="entry name" value="copper ion binding protein"/>
    <property type="match status" value="1"/>
</dbReference>
<dbReference type="Gene3D" id="2.70.150.10">
    <property type="entry name" value="Calcium-transporting ATPase, cytoplasmic transduction domain A"/>
    <property type="match status" value="1"/>
</dbReference>
<feature type="transmembrane region" description="Helical" evidence="23">
    <location>
        <begin position="453"/>
        <end position="474"/>
    </location>
</feature>
<dbReference type="GO" id="GO:0140581">
    <property type="term" value="F:P-type monovalent copper transporter activity"/>
    <property type="evidence" value="ECO:0007669"/>
    <property type="project" value="UniProtKB-EC"/>
</dbReference>
<keyword evidence="25" id="KW-0614">Plasmid</keyword>
<evidence type="ECO:0000256" key="2">
    <source>
        <dbReference type="ARBA" id="ARBA00006024"/>
    </source>
</evidence>
<keyword evidence="9 23" id="KW-0479">Metal-binding</keyword>
<dbReference type="InterPro" id="IPR001757">
    <property type="entry name" value="P_typ_ATPase"/>
</dbReference>
<keyword evidence="8 23" id="KW-0812">Transmembrane</keyword>
<dbReference type="CDD" id="cd02094">
    <property type="entry name" value="P-type_ATPase_Cu-like"/>
    <property type="match status" value="1"/>
</dbReference>
<dbReference type="Gene3D" id="3.40.1110.10">
    <property type="entry name" value="Calcium-transporting ATPase, cytoplasmic domain N"/>
    <property type="match status" value="1"/>
</dbReference>
<dbReference type="Pfam" id="PF00702">
    <property type="entry name" value="Hydrolase"/>
    <property type="match status" value="1"/>
</dbReference>
<keyword evidence="12" id="KW-0187">Copper transport</keyword>
<keyword evidence="15" id="KW-1278">Translocase</keyword>
<sequence length="822" mass="90351">MTRRNSMISKYNLYGMTCAVCATTIEKKIHELDGVYFAKVNLTTEVLKLEYDEGVLSNHTVITAIQDIGYDAEIRKKTEIKVFGISGMTCVSCANKIENVVKSMTYVKYANVNFEAEKLSVISTDPSAVAKISDVVKILGYQLYALSEDEEQVIYKTKEQEQQQQKLRRRFITSMLFTIPIIYVASANILELPLFEIIDPTTNPSFFSMTQLILTAPVILANKDYYKIGFSSLMKKHPKMDTLIALGTSIALLYGIFATIQIILGNYLYTKELYFGVSAVILTLIRLEKYLELVTKDKTSEAIQKLMRMTPKTAKTIRHNKEQTVPIESVLVGDVIIAKPGERLPLDGIVISGKSLVDESMPTGENLPVEKKANDRVIGPSKNKNGVIRYETTHIGKDTTLAQISKLVDDAQSSKAPIEKLADIISSYFVYIIIVVAIGSSLLWVLSGQSISFSFSVLISVLVITCPCAFGLATRTAIMVGMGKGAENGILIKSGEALETTHHVKTILFDKTGTITKGKPVVTDIILAENMDRNFLLFLAASAEKASEHPLGEAIVKEAEIVGIDLVEPSIFESFSGLGVNAILKGTEVSLGNEEFFKQLNIDISKFKLISDNLVSKGKTPVYIANDRIFLGIIAIEDTIKPASALAIQKLNKLGLNVVMLTGDNKLTAQSIANQVGITNVISEVLPQEKAYYVKMLQSKEHRVAMVGNGINDALALAQADIGFVMGSGTDIAMESADIILMNDDLQLLMSTIDLSKKTIWNIKSNLYWAFAYNMLSVPIAMGVLNIFWRPLLSPLIAGVAMSFSSITVLLNSLRLKNFKVK</sequence>
<dbReference type="InterPro" id="IPR008250">
    <property type="entry name" value="ATPase_P-typ_transduc_dom_A_sf"/>
</dbReference>
<dbReference type="NCBIfam" id="TIGR01494">
    <property type="entry name" value="ATPase_P-type"/>
    <property type="match status" value="1"/>
</dbReference>
<comment type="similarity">
    <text evidence="2 23">Belongs to the cation transport ATPase (P-type) (TC 3.A.3) family. Type IB subfamily.</text>
</comment>
<dbReference type="InterPro" id="IPR036412">
    <property type="entry name" value="HAD-like_sf"/>
</dbReference>
<evidence type="ECO:0000256" key="12">
    <source>
        <dbReference type="ARBA" id="ARBA00022796"/>
    </source>
</evidence>
<proteinExistence type="inferred from homology"/>
<dbReference type="InterPro" id="IPR006121">
    <property type="entry name" value="HMA_dom"/>
</dbReference>
<evidence type="ECO:0000256" key="14">
    <source>
        <dbReference type="ARBA" id="ARBA00022842"/>
    </source>
</evidence>
<evidence type="ECO:0000256" key="19">
    <source>
        <dbReference type="ARBA" id="ARBA00023136"/>
    </source>
</evidence>
<dbReference type="InterPro" id="IPR023214">
    <property type="entry name" value="HAD_sf"/>
</dbReference>
<dbReference type="EC" id="7.2.2.8" evidence="3"/>
<reference evidence="25" key="1">
    <citation type="journal article" date="2011" name="Int. J. Med. Microbiol.">
        <title>A multiresistance megaplasmid pLG1 bearing a hylEfm genomic island in hospital Enterococcus faecium isolates.</title>
        <authorList>
            <person name="Laverde Gomez J.A."/>
            <person name="van Schaik W."/>
            <person name="Freitas A.R."/>
            <person name="Coque T.M."/>
            <person name="Weaver K.E."/>
            <person name="Francia M.V."/>
            <person name="Witte W."/>
            <person name="Werner G."/>
        </authorList>
    </citation>
    <scope>NUCLEOTIDE SEQUENCE</scope>
    <source>
        <strain evidence="25">64/3xUW2774</strain>
        <plasmid evidence="25">pLG1</plasmid>
    </source>
</reference>
<dbReference type="PRINTS" id="PR00119">
    <property type="entry name" value="CATATPASE"/>
</dbReference>
<keyword evidence="18" id="KW-0406">Ion transport</keyword>
<feature type="domain" description="HMA" evidence="24">
    <location>
        <begin position="79"/>
        <end position="144"/>
    </location>
</feature>
<dbReference type="FunFam" id="2.70.150.10:FF:000002">
    <property type="entry name" value="Copper-transporting ATPase 1, putative"/>
    <property type="match status" value="1"/>
</dbReference>
<protein>
    <recommendedName>
        <fullName evidence="4">Copper-exporting P-type ATPase</fullName>
        <ecNumber evidence="3">7.2.2.8</ecNumber>
    </recommendedName>
    <alternativeName>
        <fullName evidence="20">Copper-exporting P-type ATPase A</fullName>
    </alternativeName>
    <alternativeName>
        <fullName evidence="21">Cu(+)-exporting ATPase</fullName>
    </alternativeName>
</protein>
<evidence type="ECO:0000256" key="18">
    <source>
        <dbReference type="ARBA" id="ARBA00023065"/>
    </source>
</evidence>
<dbReference type="InterPro" id="IPR027256">
    <property type="entry name" value="P-typ_ATPase_IB"/>
</dbReference>
<evidence type="ECO:0000256" key="5">
    <source>
        <dbReference type="ARBA" id="ARBA00022448"/>
    </source>
</evidence>
<dbReference type="InterPro" id="IPR017969">
    <property type="entry name" value="Heavy-metal-associated_CS"/>
</dbReference>
<dbReference type="GO" id="GO:0016887">
    <property type="term" value="F:ATP hydrolysis activity"/>
    <property type="evidence" value="ECO:0007669"/>
    <property type="project" value="InterPro"/>
</dbReference>
<keyword evidence="5" id="KW-0813">Transport</keyword>
<evidence type="ECO:0000256" key="8">
    <source>
        <dbReference type="ARBA" id="ARBA00022692"/>
    </source>
</evidence>
<dbReference type="CDD" id="cd00371">
    <property type="entry name" value="HMA"/>
    <property type="match status" value="2"/>
</dbReference>
<evidence type="ECO:0000256" key="7">
    <source>
        <dbReference type="ARBA" id="ARBA00022553"/>
    </source>
</evidence>
<dbReference type="InterPro" id="IPR023299">
    <property type="entry name" value="ATPase_P-typ_cyto_dom_N"/>
</dbReference>
<keyword evidence="7" id="KW-0597">Phosphoprotein</keyword>
<dbReference type="PRINTS" id="PR00120">
    <property type="entry name" value="HATPASE"/>
</dbReference>
<dbReference type="Gene3D" id="3.30.70.100">
    <property type="match status" value="2"/>
</dbReference>
<dbReference type="InterPro" id="IPR023298">
    <property type="entry name" value="ATPase_P-typ_TM_dom_sf"/>
</dbReference>
<evidence type="ECO:0000313" key="25">
    <source>
        <dbReference type="EMBL" id="ADO66922.1"/>
    </source>
</evidence>
<dbReference type="Gene3D" id="3.40.50.1000">
    <property type="entry name" value="HAD superfamily/HAD-like"/>
    <property type="match status" value="1"/>
</dbReference>
<dbReference type="InterPro" id="IPR059000">
    <property type="entry name" value="ATPase_P-type_domA"/>
</dbReference>
<evidence type="ECO:0000256" key="11">
    <source>
        <dbReference type="ARBA" id="ARBA00022741"/>
    </source>
</evidence>
<geneLocation type="plasmid" evidence="25">
    <name>pLG1</name>
</geneLocation>
<dbReference type="FunFam" id="3.40.50.1000:FF:000144">
    <property type="entry name" value="copper-transporting ATPase 1 isoform X2"/>
    <property type="match status" value="1"/>
</dbReference>
<comment type="subcellular location">
    <subcellularLocation>
        <location evidence="1">Cell membrane</location>
        <topology evidence="1">Multi-pass membrane protein</topology>
    </subcellularLocation>
</comment>
<evidence type="ECO:0000256" key="22">
    <source>
        <dbReference type="ARBA" id="ARBA00049289"/>
    </source>
</evidence>
<keyword evidence="6 23" id="KW-1003">Cell membrane</keyword>
<dbReference type="InterPro" id="IPR018303">
    <property type="entry name" value="ATPase_P-typ_P_site"/>
</dbReference>
<evidence type="ECO:0000256" key="10">
    <source>
        <dbReference type="ARBA" id="ARBA00022737"/>
    </source>
</evidence>
<dbReference type="FunFam" id="3.30.70.100:FF:000005">
    <property type="entry name" value="Copper-exporting P-type ATPase A"/>
    <property type="match status" value="1"/>
</dbReference>
<dbReference type="PANTHER" id="PTHR43520:SF8">
    <property type="entry name" value="P-TYPE CU(+) TRANSPORTER"/>
    <property type="match status" value="1"/>
</dbReference>
<evidence type="ECO:0000259" key="24">
    <source>
        <dbReference type="PROSITE" id="PS50846"/>
    </source>
</evidence>